<dbReference type="EMBL" id="JAAIRV010000013">
    <property type="protein sequence ID" value="NSI58379.1"/>
    <property type="molecule type" value="Genomic_DNA"/>
</dbReference>
<reference evidence="1" key="1">
    <citation type="journal article" date="2020" name="Cell Host Microbe">
        <title>Functional and Genomic Variation between Human-Derived Isolates of Lachnospiraceae Reveals Inter- and Intra-Species Diversity.</title>
        <authorList>
            <person name="Sorbara M.T."/>
            <person name="Littmann E.R."/>
            <person name="Fontana E."/>
            <person name="Moody T.U."/>
            <person name="Kohout C.E."/>
            <person name="Gjonbalaj M."/>
            <person name="Eaton V."/>
            <person name="Seok R."/>
            <person name="Leiner I.M."/>
            <person name="Pamer E.G."/>
        </authorList>
    </citation>
    <scope>NUCLEOTIDE SEQUENCE</scope>
    <source>
        <strain evidence="1">MSK.15.32</strain>
    </source>
</reference>
<gene>
    <name evidence="1" type="ORF">G4993_08170</name>
</gene>
<organism evidence="1 2">
    <name type="scientific">Mediterraneibacter gnavus</name>
    <name type="common">Ruminococcus gnavus</name>
    <dbReference type="NCBI Taxonomy" id="33038"/>
    <lineage>
        <taxon>Bacteria</taxon>
        <taxon>Bacillati</taxon>
        <taxon>Bacillota</taxon>
        <taxon>Clostridia</taxon>
        <taxon>Lachnospirales</taxon>
        <taxon>Lachnospiraceae</taxon>
        <taxon>Mediterraneibacter</taxon>
    </lineage>
</organism>
<dbReference type="InterPro" id="IPR026989">
    <property type="entry name" value="TnpV"/>
</dbReference>
<name>A0A2N5P038_MEDGN</name>
<dbReference type="Proteomes" id="UP001296580">
    <property type="component" value="Unassembled WGS sequence"/>
</dbReference>
<reference evidence="1" key="2">
    <citation type="submission" date="2020-02" db="EMBL/GenBank/DDBJ databases">
        <authorList>
            <person name="Littmann E."/>
            <person name="Sorbara M."/>
        </authorList>
    </citation>
    <scope>NUCLEOTIDE SEQUENCE</scope>
    <source>
        <strain evidence="1">MSK.15.32</strain>
    </source>
</reference>
<evidence type="ECO:0000313" key="1">
    <source>
        <dbReference type="EMBL" id="NSI58379.1"/>
    </source>
</evidence>
<dbReference type="AlphaFoldDB" id="A0A2N5P038"/>
<comment type="caution">
    <text evidence="1">The sequence shown here is derived from an EMBL/GenBank/DDBJ whole genome shotgun (WGS) entry which is preliminary data.</text>
</comment>
<proteinExistence type="predicted"/>
<evidence type="ECO:0000313" key="2">
    <source>
        <dbReference type="Proteomes" id="UP001296580"/>
    </source>
</evidence>
<sequence>MNAGSESNCVHEQVAKADCECPIYITYTNVNGYLIPNLTYRSGEQMEQPGKDGFLRRDYLKNHRNSMYQVMLLRDTIGEHLLEMDKAAREREEVILKQLEEKDPLSDEEKDQMAWIKTFWYWMSKHQRFIQ</sequence>
<accession>A0A2N5P038</accession>
<protein>
    <submittedName>
        <fullName evidence="1">TnpV protein</fullName>
    </submittedName>
</protein>
<dbReference type="Pfam" id="PF14198">
    <property type="entry name" value="TnpV"/>
    <property type="match status" value="1"/>
</dbReference>